<accession>A0A511ZCJ2</accession>
<dbReference type="Proteomes" id="UP000321901">
    <property type="component" value="Unassembled WGS sequence"/>
</dbReference>
<dbReference type="AlphaFoldDB" id="A0A511ZCJ2"/>
<proteinExistence type="predicted"/>
<dbReference type="RefSeq" id="WP_170232744.1">
    <property type="nucleotide sequence ID" value="NZ_BJYL01000062.1"/>
</dbReference>
<comment type="caution">
    <text evidence="1">The sequence shown here is derived from an EMBL/GenBank/DDBJ whole genome shotgun (WGS) entry which is preliminary data.</text>
</comment>
<evidence type="ECO:0000313" key="2">
    <source>
        <dbReference type="Proteomes" id="UP000321901"/>
    </source>
</evidence>
<reference evidence="1 2" key="1">
    <citation type="submission" date="2019-07" db="EMBL/GenBank/DDBJ databases">
        <title>Whole genome shotgun sequence of Sporosarcina luteola NBRC 105378.</title>
        <authorList>
            <person name="Hosoyama A."/>
            <person name="Uohara A."/>
            <person name="Ohji S."/>
            <person name="Ichikawa N."/>
        </authorList>
    </citation>
    <scope>NUCLEOTIDE SEQUENCE [LARGE SCALE GENOMIC DNA]</scope>
    <source>
        <strain evidence="1 2">NBRC 105378</strain>
    </source>
</reference>
<organism evidence="1 2">
    <name type="scientific">Sporosarcina luteola</name>
    <dbReference type="NCBI Taxonomy" id="582850"/>
    <lineage>
        <taxon>Bacteria</taxon>
        <taxon>Bacillati</taxon>
        <taxon>Bacillota</taxon>
        <taxon>Bacilli</taxon>
        <taxon>Bacillales</taxon>
        <taxon>Caryophanaceae</taxon>
        <taxon>Sporosarcina</taxon>
    </lineage>
</organism>
<protein>
    <submittedName>
        <fullName evidence="1">Uncharacterized protein</fullName>
    </submittedName>
</protein>
<sequence>MNSISTSEIDKNSGMVTNVDYLLKDLYSVDGNYINSQVIVEEYSNNLNNGQATGLKKTIDFTSPIAKFEPTVSAVTGEKYYEMSVEKEIDLEDYKLHLLVTKVHLLWK</sequence>
<keyword evidence="2" id="KW-1185">Reference proteome</keyword>
<gene>
    <name evidence="1" type="ORF">SLU01_34710</name>
</gene>
<evidence type="ECO:0000313" key="1">
    <source>
        <dbReference type="EMBL" id="GEN85159.1"/>
    </source>
</evidence>
<name>A0A511ZCJ2_9BACL</name>
<dbReference type="EMBL" id="BJYL01000062">
    <property type="protein sequence ID" value="GEN85159.1"/>
    <property type="molecule type" value="Genomic_DNA"/>
</dbReference>